<protein>
    <submittedName>
        <fullName evidence="1 2">Uncharacterized protein</fullName>
    </submittedName>
</protein>
<dbReference type="InParanoid" id="K7LAW6"/>
<evidence type="ECO:0000313" key="2">
    <source>
        <dbReference type="EnsemblPlants" id="KRH46873"/>
    </source>
</evidence>
<evidence type="ECO:0000313" key="1">
    <source>
        <dbReference type="EMBL" id="KRH46873.1"/>
    </source>
</evidence>
<reference evidence="2" key="2">
    <citation type="submission" date="2018-02" db="UniProtKB">
        <authorList>
            <consortium name="EnsemblPlants"/>
        </authorList>
    </citation>
    <scope>IDENTIFICATION</scope>
    <source>
        <strain evidence="2">Williams 82</strain>
    </source>
</reference>
<organism evidence="2">
    <name type="scientific">Glycine max</name>
    <name type="common">Soybean</name>
    <name type="synonym">Glycine hispida</name>
    <dbReference type="NCBI Taxonomy" id="3847"/>
    <lineage>
        <taxon>Eukaryota</taxon>
        <taxon>Viridiplantae</taxon>
        <taxon>Streptophyta</taxon>
        <taxon>Embryophyta</taxon>
        <taxon>Tracheophyta</taxon>
        <taxon>Spermatophyta</taxon>
        <taxon>Magnoliopsida</taxon>
        <taxon>eudicotyledons</taxon>
        <taxon>Gunneridae</taxon>
        <taxon>Pentapetalae</taxon>
        <taxon>rosids</taxon>
        <taxon>fabids</taxon>
        <taxon>Fabales</taxon>
        <taxon>Fabaceae</taxon>
        <taxon>Papilionoideae</taxon>
        <taxon>50 kb inversion clade</taxon>
        <taxon>NPAAA clade</taxon>
        <taxon>indigoferoid/millettioid clade</taxon>
        <taxon>Phaseoleae</taxon>
        <taxon>Glycine</taxon>
        <taxon>Glycine subgen. Soja</taxon>
    </lineage>
</organism>
<accession>K7LAW6</accession>
<gene>
    <name evidence="1" type="ORF">GLYMA_08G361600</name>
</gene>
<reference evidence="1" key="3">
    <citation type="submission" date="2018-07" db="EMBL/GenBank/DDBJ databases">
        <title>WGS assembly of Glycine max.</title>
        <authorList>
            <person name="Schmutz J."/>
            <person name="Cannon S."/>
            <person name="Schlueter J."/>
            <person name="Ma J."/>
            <person name="Mitros T."/>
            <person name="Nelson W."/>
            <person name="Hyten D."/>
            <person name="Song Q."/>
            <person name="Thelen J."/>
            <person name="Cheng J."/>
            <person name="Xu D."/>
            <person name="Hellsten U."/>
            <person name="May G."/>
            <person name="Yu Y."/>
            <person name="Sakurai T."/>
            <person name="Umezawa T."/>
            <person name="Bhattacharyya M."/>
            <person name="Sandhu D."/>
            <person name="Valliyodan B."/>
            <person name="Lindquist E."/>
            <person name="Peto M."/>
            <person name="Grant D."/>
            <person name="Shu S."/>
            <person name="Goodstein D."/>
            <person name="Barry K."/>
            <person name="Futrell-Griggs M."/>
            <person name="Abernathy B."/>
            <person name="Du J."/>
            <person name="Tian Z."/>
            <person name="Zhu L."/>
            <person name="Gill N."/>
            <person name="Joshi T."/>
            <person name="Libault M."/>
            <person name="Sethuraman A."/>
            <person name="Zhang X."/>
            <person name="Shinozaki K."/>
            <person name="Nguyen H."/>
            <person name="Wing R."/>
            <person name="Cregan P."/>
            <person name="Specht J."/>
            <person name="Grimwood J."/>
            <person name="Rokhsar D."/>
            <person name="Stacey G."/>
            <person name="Shoemaker R."/>
            <person name="Jackson S."/>
        </authorList>
    </citation>
    <scope>NUCLEOTIDE SEQUENCE</scope>
    <source>
        <tissue evidence="1">Callus</tissue>
    </source>
</reference>
<name>K7LAW6_SOYBN</name>
<dbReference type="PaxDb" id="3847-GLYMA08G47675.1"/>
<evidence type="ECO:0000313" key="3">
    <source>
        <dbReference type="Proteomes" id="UP000008827"/>
    </source>
</evidence>
<dbReference type="EMBL" id="CM000841">
    <property type="protein sequence ID" value="KRH46873.1"/>
    <property type="molecule type" value="Genomic_DNA"/>
</dbReference>
<dbReference type="HOGENOM" id="CLU_2473445_0_0_1"/>
<dbReference type="AlphaFoldDB" id="K7LAW6"/>
<proteinExistence type="predicted"/>
<dbReference type="EnsemblPlants" id="KRH46873">
    <property type="protein sequence ID" value="KRH46873"/>
    <property type="gene ID" value="GLYMA_08G361600"/>
</dbReference>
<dbReference type="Gramene" id="KRH46873">
    <property type="protein sequence ID" value="KRH46873"/>
    <property type="gene ID" value="GLYMA_08G361600"/>
</dbReference>
<reference evidence="1 2" key="1">
    <citation type="journal article" date="2010" name="Nature">
        <title>Genome sequence of the palaeopolyploid soybean.</title>
        <authorList>
            <person name="Schmutz J."/>
            <person name="Cannon S.B."/>
            <person name="Schlueter J."/>
            <person name="Ma J."/>
            <person name="Mitros T."/>
            <person name="Nelson W."/>
            <person name="Hyten D.L."/>
            <person name="Song Q."/>
            <person name="Thelen J.J."/>
            <person name="Cheng J."/>
            <person name="Xu D."/>
            <person name="Hellsten U."/>
            <person name="May G.D."/>
            <person name="Yu Y."/>
            <person name="Sakurai T."/>
            <person name="Umezawa T."/>
            <person name="Bhattacharyya M.K."/>
            <person name="Sandhu D."/>
            <person name="Valliyodan B."/>
            <person name="Lindquist E."/>
            <person name="Peto M."/>
            <person name="Grant D."/>
            <person name="Shu S."/>
            <person name="Goodstein D."/>
            <person name="Barry K."/>
            <person name="Futrell-Griggs M."/>
            <person name="Abernathy B."/>
            <person name="Du J."/>
            <person name="Tian Z."/>
            <person name="Zhu L."/>
            <person name="Gill N."/>
            <person name="Joshi T."/>
            <person name="Libault M."/>
            <person name="Sethuraman A."/>
            <person name="Zhang X.-C."/>
            <person name="Shinozaki K."/>
            <person name="Nguyen H.T."/>
            <person name="Wing R.A."/>
            <person name="Cregan P."/>
            <person name="Specht J."/>
            <person name="Grimwood J."/>
            <person name="Rokhsar D."/>
            <person name="Stacey G."/>
            <person name="Shoemaker R.C."/>
            <person name="Jackson S.A."/>
        </authorList>
    </citation>
    <scope>NUCLEOTIDE SEQUENCE [LARGE SCALE GENOMIC DNA]</scope>
    <source>
        <strain evidence="2">cv. Williams 82</strain>
        <tissue evidence="1">Callus</tissue>
    </source>
</reference>
<dbReference type="Proteomes" id="UP000008827">
    <property type="component" value="Chromosome 8"/>
</dbReference>
<sequence length="88" mass="10182">MINYKKWGETLHSKNRILYLINIVCVGEWPIKGACPIPTLIQKANASKKPSLSPISRHLIFLLNFFCLARKVRKFHHSSEKQLCSTQF</sequence>
<keyword evidence="3" id="KW-1185">Reference proteome</keyword>